<evidence type="ECO:0000256" key="1">
    <source>
        <dbReference type="RuleBase" id="RU003513"/>
    </source>
</evidence>
<reference evidence="3 4" key="2">
    <citation type="journal article" date="2009" name="Proc. Natl. Acad. Sci. U.S.A.">
        <title>On the chimeric nature, thermophilic origin, and phylogenetic placement of the Thermotogales.</title>
        <authorList>
            <person name="Zhaxybayeva O."/>
            <person name="Swithers K.S."/>
            <person name="Lapierre P."/>
            <person name="Fournier G.P."/>
            <person name="Bickhart D.M."/>
            <person name="DeBoy R.T."/>
            <person name="Nelson K.E."/>
            <person name="Nesbo C.L."/>
            <person name="Doolittle W.F."/>
            <person name="Gogarten J.P."/>
            <person name="Noll K.M."/>
        </authorList>
    </citation>
    <scope>NUCLEOTIDE SEQUENCE [LARGE SCALE GENOMIC DNA]</scope>
    <source>
        <strain evidence="4">ATCC 35602 / DSM 5306 / Rt17-B1</strain>
    </source>
</reference>
<dbReference type="PANTHER" id="PTHR43174:SF1">
    <property type="entry name" value="UDP-N-ACETYLGLUCOSAMINE 2-EPIMERASE"/>
    <property type="match status" value="1"/>
</dbReference>
<proteinExistence type="inferred from homology"/>
<organism evidence="3 4">
    <name type="scientific">Fervidobacterium nodosum (strain ATCC 35602 / DSM 5306 / Rt17-B1)</name>
    <dbReference type="NCBI Taxonomy" id="381764"/>
    <lineage>
        <taxon>Bacteria</taxon>
        <taxon>Thermotogati</taxon>
        <taxon>Thermotogota</taxon>
        <taxon>Thermotogae</taxon>
        <taxon>Thermotogales</taxon>
        <taxon>Fervidobacteriaceae</taxon>
        <taxon>Fervidobacterium</taxon>
    </lineage>
</organism>
<dbReference type="Gene3D" id="3.40.50.2000">
    <property type="entry name" value="Glycogen Phosphorylase B"/>
    <property type="match status" value="2"/>
</dbReference>
<dbReference type="HOGENOM" id="CLU_041674_0_1_0"/>
<keyword evidence="4" id="KW-1185">Reference proteome</keyword>
<evidence type="ECO:0000259" key="2">
    <source>
        <dbReference type="Pfam" id="PF02350"/>
    </source>
</evidence>
<dbReference type="PANTHER" id="PTHR43174">
    <property type="entry name" value="UDP-N-ACETYLGLUCOSAMINE 2-EPIMERASE"/>
    <property type="match status" value="1"/>
</dbReference>
<dbReference type="Proteomes" id="UP000002415">
    <property type="component" value="Chromosome"/>
</dbReference>
<gene>
    <name evidence="3" type="ordered locus">Fnod_0568</name>
</gene>
<reference evidence="3 4" key="1">
    <citation type="submission" date="2007-07" db="EMBL/GenBank/DDBJ databases">
        <title>Complete sequence of Fervidobacterium nodosum Rt17-B1.</title>
        <authorList>
            <consortium name="US DOE Joint Genome Institute"/>
            <person name="Copeland A."/>
            <person name="Lucas S."/>
            <person name="Lapidus A."/>
            <person name="Barry K."/>
            <person name="Glavina del Rio T."/>
            <person name="Dalin E."/>
            <person name="Tice H."/>
            <person name="Pitluck S."/>
            <person name="Saunders E."/>
            <person name="Brettin T."/>
            <person name="Bruce D."/>
            <person name="Detter J.C."/>
            <person name="Han C."/>
            <person name="Schmutz J."/>
            <person name="Larimer F."/>
            <person name="Land M."/>
            <person name="Hauser L."/>
            <person name="Kyrpides N."/>
            <person name="Mikhailova N."/>
            <person name="Nelson K."/>
            <person name="Gogarten J.P."/>
            <person name="Noll K."/>
            <person name="Richardson P."/>
        </authorList>
    </citation>
    <scope>NUCLEOTIDE SEQUENCE [LARGE SCALE GENOMIC DNA]</scope>
    <source>
        <strain evidence="4">ATCC 35602 / DSM 5306 / Rt17-B1</strain>
    </source>
</reference>
<comment type="similarity">
    <text evidence="1">Belongs to the UDP-N-acetylglucosamine 2-epimerase family.</text>
</comment>
<feature type="domain" description="UDP-N-acetylglucosamine 2-epimerase" evidence="2">
    <location>
        <begin position="25"/>
        <end position="351"/>
    </location>
</feature>
<accession>A7HKJ5</accession>
<dbReference type="Pfam" id="PF02350">
    <property type="entry name" value="Epimerase_2"/>
    <property type="match status" value="1"/>
</dbReference>
<dbReference type="EC" id="5.1.3.14" evidence="3"/>
<dbReference type="eggNOG" id="COG0381">
    <property type="taxonomic scope" value="Bacteria"/>
</dbReference>
<evidence type="ECO:0000313" key="3">
    <source>
        <dbReference type="EMBL" id="ABS60428.1"/>
    </source>
</evidence>
<protein>
    <submittedName>
        <fullName evidence="3">UDP-N-acetylglucosamine 2-epimerase</fullName>
        <ecNumber evidence="3">5.1.3.14</ecNumber>
    </submittedName>
</protein>
<dbReference type="AlphaFoldDB" id="A7HKJ5"/>
<keyword evidence="1 3" id="KW-0413">Isomerase</keyword>
<dbReference type="CDD" id="cd03786">
    <property type="entry name" value="GTB_UDP-GlcNAc_2-Epimerase"/>
    <property type="match status" value="1"/>
</dbReference>
<dbReference type="OrthoDB" id="9803238at2"/>
<dbReference type="NCBIfam" id="TIGR00236">
    <property type="entry name" value="wecB"/>
    <property type="match status" value="1"/>
</dbReference>
<dbReference type="KEGG" id="fno:Fnod_0568"/>
<evidence type="ECO:0000313" key="4">
    <source>
        <dbReference type="Proteomes" id="UP000002415"/>
    </source>
</evidence>
<dbReference type="GO" id="GO:0008761">
    <property type="term" value="F:UDP-N-acetylglucosamine 2-epimerase activity"/>
    <property type="evidence" value="ECO:0007669"/>
    <property type="project" value="UniProtKB-EC"/>
</dbReference>
<dbReference type="EMBL" id="CP000771">
    <property type="protein sequence ID" value="ABS60428.1"/>
    <property type="molecule type" value="Genomic_DNA"/>
</dbReference>
<dbReference type="STRING" id="381764.Fnod_0568"/>
<sequence>MKILSLVGARPQIIKEAMLNKEFQEAGITEILVHSGQHYDYNMSDVFFSVLNIKQPDYNLNVGSGTHAEMTGKIMIEFEKVVIKEKPDMILVYGDTNTTLAGALVGSKLKIPVAHVEAGIRQKPKDMPEEINRVLTDHVSSLLFCPSELAVKNLKKEGIEEGVYFVGDVMYDLFLKMKPQFKYEKLEELRLKEDEYIVCTIHRDFNTDVREKLETILQQLAKIGKEKKIIFPIHPRTKKKIKEYGLEGYTKDLIITEPLDYLNMMGVIEKSGMVITDSGGLQKEAYWCGRRALVVMEDTGWRELIENGWNKLAKQEEIYEKAEEILSERNKKYPSNVYGNGDSSKKILVVLRGIS</sequence>
<dbReference type="InterPro" id="IPR003331">
    <property type="entry name" value="UDP_GlcNAc_Epimerase_2_dom"/>
</dbReference>
<dbReference type="RefSeq" id="WP_011993747.1">
    <property type="nucleotide sequence ID" value="NC_009718.1"/>
</dbReference>
<dbReference type="SUPFAM" id="SSF53756">
    <property type="entry name" value="UDP-Glycosyltransferase/glycogen phosphorylase"/>
    <property type="match status" value="1"/>
</dbReference>
<name>A7HKJ5_FERNB</name>
<dbReference type="InterPro" id="IPR029767">
    <property type="entry name" value="WecB-like"/>
</dbReference>